<dbReference type="PaxDb" id="3218-PP1S131_3V6.1"/>
<evidence type="ECO:0000313" key="5">
    <source>
        <dbReference type="Proteomes" id="UP000006727"/>
    </source>
</evidence>
<dbReference type="AlphaFoldDB" id="A0A2K1K4D5"/>
<evidence type="ECO:0000313" key="4">
    <source>
        <dbReference type="EnsemblPlants" id="PAC:32912108.CDS.1"/>
    </source>
</evidence>
<dbReference type="PANTHER" id="PTHR46039">
    <property type="entry name" value="SUCROSE-PHOSPHATE SYNTHASE 3-RELATED"/>
    <property type="match status" value="1"/>
</dbReference>
<keyword evidence="5" id="KW-1185">Reference proteome</keyword>
<sequence length="75" mass="8000">MFVVVGETGDTDYEGLLSGTHKTIIIKDVVEESSEGKLGATGNYGREDVAPIESSNIVVPEPNSVCDILLDALKY</sequence>
<dbReference type="InParanoid" id="A0A2K1K4D5"/>
<dbReference type="GO" id="GO:0016757">
    <property type="term" value="F:glycosyltransferase activity"/>
    <property type="evidence" value="ECO:0007669"/>
    <property type="project" value="UniProtKB-KW"/>
</dbReference>
<reference evidence="4" key="3">
    <citation type="submission" date="2020-12" db="UniProtKB">
        <authorList>
            <consortium name="EnsemblPlants"/>
        </authorList>
    </citation>
    <scope>IDENTIFICATION</scope>
</reference>
<gene>
    <name evidence="3" type="ORF">PHYPA_013116</name>
</gene>
<dbReference type="Proteomes" id="UP000006727">
    <property type="component" value="Chromosome 9"/>
</dbReference>
<reference evidence="3 5" key="2">
    <citation type="journal article" date="2018" name="Plant J.">
        <title>The Physcomitrella patens chromosome-scale assembly reveals moss genome structure and evolution.</title>
        <authorList>
            <person name="Lang D."/>
            <person name="Ullrich K.K."/>
            <person name="Murat F."/>
            <person name="Fuchs J."/>
            <person name="Jenkins J."/>
            <person name="Haas F.B."/>
            <person name="Piednoel M."/>
            <person name="Gundlach H."/>
            <person name="Van Bel M."/>
            <person name="Meyberg R."/>
            <person name="Vives C."/>
            <person name="Morata J."/>
            <person name="Symeonidi A."/>
            <person name="Hiss M."/>
            <person name="Muchero W."/>
            <person name="Kamisugi Y."/>
            <person name="Saleh O."/>
            <person name="Blanc G."/>
            <person name="Decker E.L."/>
            <person name="van Gessel N."/>
            <person name="Grimwood J."/>
            <person name="Hayes R.D."/>
            <person name="Graham S.W."/>
            <person name="Gunter L.E."/>
            <person name="McDaniel S.F."/>
            <person name="Hoernstein S.N.W."/>
            <person name="Larsson A."/>
            <person name="Li F.W."/>
            <person name="Perroud P.F."/>
            <person name="Phillips J."/>
            <person name="Ranjan P."/>
            <person name="Rokshar D.S."/>
            <person name="Rothfels C.J."/>
            <person name="Schneider L."/>
            <person name="Shu S."/>
            <person name="Stevenson D.W."/>
            <person name="Thummler F."/>
            <person name="Tillich M."/>
            <person name="Villarreal Aguilar J.C."/>
            <person name="Widiez T."/>
            <person name="Wong G.K."/>
            <person name="Wymore A."/>
            <person name="Zhang Y."/>
            <person name="Zimmer A.D."/>
            <person name="Quatrano R.S."/>
            <person name="Mayer K.F.X."/>
            <person name="Goodstein D."/>
            <person name="Casacuberta J.M."/>
            <person name="Vandepoele K."/>
            <person name="Reski R."/>
            <person name="Cuming A.C."/>
            <person name="Tuskan G.A."/>
            <person name="Maumus F."/>
            <person name="Salse J."/>
            <person name="Schmutz J."/>
            <person name="Rensing S.A."/>
        </authorList>
    </citation>
    <scope>NUCLEOTIDE SEQUENCE [LARGE SCALE GENOMIC DNA]</scope>
    <source>
        <strain evidence="4 5">cv. Gransden 2004</strain>
    </source>
</reference>
<evidence type="ECO:0000313" key="3">
    <source>
        <dbReference type="EMBL" id="PNR48639.1"/>
    </source>
</evidence>
<dbReference type="STRING" id="3218.A0A2K1K4D5"/>
<accession>A0A2K1K4D5</accession>
<dbReference type="Gramene" id="Pp3c9_24289V3.1">
    <property type="protein sequence ID" value="PAC:32912108.CDS.1"/>
    <property type="gene ID" value="Pp3c9_24289"/>
</dbReference>
<keyword evidence="2" id="KW-0808">Transferase</keyword>
<dbReference type="EMBL" id="ABEU02000009">
    <property type="protein sequence ID" value="PNR48639.1"/>
    <property type="molecule type" value="Genomic_DNA"/>
</dbReference>
<evidence type="ECO:0008006" key="6">
    <source>
        <dbReference type="Google" id="ProtNLM"/>
    </source>
</evidence>
<keyword evidence="1" id="KW-0328">Glycosyltransferase</keyword>
<organism evidence="3">
    <name type="scientific">Physcomitrium patens</name>
    <name type="common">Spreading-leaved earth moss</name>
    <name type="synonym">Physcomitrella patens</name>
    <dbReference type="NCBI Taxonomy" id="3218"/>
    <lineage>
        <taxon>Eukaryota</taxon>
        <taxon>Viridiplantae</taxon>
        <taxon>Streptophyta</taxon>
        <taxon>Embryophyta</taxon>
        <taxon>Bryophyta</taxon>
        <taxon>Bryophytina</taxon>
        <taxon>Bryopsida</taxon>
        <taxon>Funariidae</taxon>
        <taxon>Funariales</taxon>
        <taxon>Funariaceae</taxon>
        <taxon>Physcomitrium</taxon>
    </lineage>
</organism>
<dbReference type="PANTHER" id="PTHR46039:SF5">
    <property type="entry name" value="SUCROSE-PHOSPHATE SYNTHASE 3-RELATED"/>
    <property type="match status" value="1"/>
</dbReference>
<dbReference type="InterPro" id="IPR044161">
    <property type="entry name" value="SPS"/>
</dbReference>
<protein>
    <recommendedName>
        <fullName evidence="6">Sucrose phosphatase-like domain-containing protein</fullName>
    </recommendedName>
</protein>
<dbReference type="EnsemblPlants" id="Pp3c9_24289V3.1">
    <property type="protein sequence ID" value="PAC:32912108.CDS.1"/>
    <property type="gene ID" value="Pp3c9_24289"/>
</dbReference>
<reference evidence="3 5" key="1">
    <citation type="journal article" date="2008" name="Science">
        <title>The Physcomitrella genome reveals evolutionary insights into the conquest of land by plants.</title>
        <authorList>
            <person name="Rensing S."/>
            <person name="Lang D."/>
            <person name="Zimmer A."/>
            <person name="Terry A."/>
            <person name="Salamov A."/>
            <person name="Shapiro H."/>
            <person name="Nishiyama T."/>
            <person name="Perroud P.-F."/>
            <person name="Lindquist E."/>
            <person name="Kamisugi Y."/>
            <person name="Tanahashi T."/>
            <person name="Sakakibara K."/>
            <person name="Fujita T."/>
            <person name="Oishi K."/>
            <person name="Shin-I T."/>
            <person name="Kuroki Y."/>
            <person name="Toyoda A."/>
            <person name="Suzuki Y."/>
            <person name="Hashimoto A."/>
            <person name="Yamaguchi K."/>
            <person name="Sugano A."/>
            <person name="Kohara Y."/>
            <person name="Fujiyama A."/>
            <person name="Anterola A."/>
            <person name="Aoki S."/>
            <person name="Ashton N."/>
            <person name="Barbazuk W.B."/>
            <person name="Barker E."/>
            <person name="Bennetzen J."/>
            <person name="Bezanilla M."/>
            <person name="Blankenship R."/>
            <person name="Cho S.H."/>
            <person name="Dutcher S."/>
            <person name="Estelle M."/>
            <person name="Fawcett J.A."/>
            <person name="Gundlach H."/>
            <person name="Hanada K."/>
            <person name="Heyl A."/>
            <person name="Hicks K.A."/>
            <person name="Hugh J."/>
            <person name="Lohr M."/>
            <person name="Mayer K."/>
            <person name="Melkozernov A."/>
            <person name="Murata T."/>
            <person name="Nelson D."/>
            <person name="Pils B."/>
            <person name="Prigge M."/>
            <person name="Reiss B."/>
            <person name="Renner T."/>
            <person name="Rombauts S."/>
            <person name="Rushton P."/>
            <person name="Sanderfoot A."/>
            <person name="Schween G."/>
            <person name="Shiu S.-H."/>
            <person name="Stueber K."/>
            <person name="Theodoulou F.L."/>
            <person name="Tu H."/>
            <person name="Van de Peer Y."/>
            <person name="Verrier P.J."/>
            <person name="Waters E."/>
            <person name="Wood A."/>
            <person name="Yang L."/>
            <person name="Cove D."/>
            <person name="Cuming A."/>
            <person name="Hasebe M."/>
            <person name="Lucas S."/>
            <person name="Mishler D.B."/>
            <person name="Reski R."/>
            <person name="Grigoriev I."/>
            <person name="Quatrano R.S."/>
            <person name="Boore J.L."/>
        </authorList>
    </citation>
    <scope>NUCLEOTIDE SEQUENCE [LARGE SCALE GENOMIC DNA]</scope>
    <source>
        <strain evidence="4 5">cv. Gransden 2004</strain>
    </source>
</reference>
<proteinExistence type="predicted"/>
<evidence type="ECO:0000256" key="1">
    <source>
        <dbReference type="ARBA" id="ARBA00022676"/>
    </source>
</evidence>
<evidence type="ECO:0000256" key="2">
    <source>
        <dbReference type="ARBA" id="ARBA00022679"/>
    </source>
</evidence>
<name>A0A2K1K4D5_PHYPA</name>